<dbReference type="RefSeq" id="WP_353979418.1">
    <property type="nucleotide sequence ID" value="NZ_CP159578.1"/>
</dbReference>
<gene>
    <name evidence="1" type="ORF">ABV408_13355</name>
</gene>
<name>A0AB74U5B4_9GAMM</name>
<dbReference type="AlphaFoldDB" id="A0AB74U5B4"/>
<proteinExistence type="predicted"/>
<accession>A0AB74U5B4</accession>
<dbReference type="EMBL" id="CP159578">
    <property type="protein sequence ID" value="XCJ78417.1"/>
    <property type="molecule type" value="Genomic_DNA"/>
</dbReference>
<reference evidence="1" key="1">
    <citation type="submission" date="2024-06" db="EMBL/GenBank/DDBJ databases">
        <title>Complete genome of Salinicola endophyticus HNIBRBA4755.</title>
        <authorList>
            <person name="Shin S.Y."/>
            <person name="Kang H."/>
            <person name="Song J."/>
        </authorList>
    </citation>
    <scope>NUCLEOTIDE SEQUENCE</scope>
    <source>
        <strain evidence="1">HNIBRBA4755</strain>
    </source>
</reference>
<evidence type="ECO:0000313" key="1">
    <source>
        <dbReference type="EMBL" id="XCJ78417.1"/>
    </source>
</evidence>
<organism evidence="1">
    <name type="scientific">Salinicola endophyticus</name>
    <dbReference type="NCBI Taxonomy" id="1949083"/>
    <lineage>
        <taxon>Bacteria</taxon>
        <taxon>Pseudomonadati</taxon>
        <taxon>Pseudomonadota</taxon>
        <taxon>Gammaproteobacteria</taxon>
        <taxon>Oceanospirillales</taxon>
        <taxon>Halomonadaceae</taxon>
        <taxon>Salinicola</taxon>
    </lineage>
</organism>
<protein>
    <submittedName>
        <fullName evidence="1">Uncharacterized protein</fullName>
    </submittedName>
</protein>
<sequence>MAETEQSSLTDEQKRLAEAEAQITYHRSRVLTLRGDQIAKREGYKSSELCGIYAVRYYLMQKHHWTPAQVFAMSEEHLEFAMLEERGK</sequence>